<evidence type="ECO:0000256" key="1">
    <source>
        <dbReference type="ARBA" id="ARBA00006484"/>
    </source>
</evidence>
<evidence type="ECO:0000313" key="3">
    <source>
        <dbReference type="EMBL" id="MCQ8193937.1"/>
    </source>
</evidence>
<dbReference type="SUPFAM" id="SSF51735">
    <property type="entry name" value="NAD(P)-binding Rossmann-fold domains"/>
    <property type="match status" value="1"/>
</dbReference>
<accession>A0ABT1V962</accession>
<evidence type="ECO:0000313" key="4">
    <source>
        <dbReference type="Proteomes" id="UP001204746"/>
    </source>
</evidence>
<evidence type="ECO:0000259" key="2">
    <source>
        <dbReference type="SMART" id="SM00822"/>
    </source>
</evidence>
<dbReference type="Pfam" id="PF13561">
    <property type="entry name" value="adh_short_C2"/>
    <property type="match status" value="1"/>
</dbReference>
<proteinExistence type="inferred from homology"/>
<dbReference type="InterPro" id="IPR036291">
    <property type="entry name" value="NAD(P)-bd_dom_sf"/>
</dbReference>
<sequence length="253" mass="25569">MTDTHAAAPPPPRRLVVTGCGSGIGRATALLAARTGWSVVGLDVTGPEQPATRNGVRSIRCDVGDETSVAAAFATADELWEGAAPTAVVHCAGVYRVKPAVYTTAADWDAVLALNARGSLLVAAAGGRRMTAAPGPGSVVLLSSIGAVRGEVGEPSAAYSASKGAVVSLARQLAVEWGPDEVRCNAVLPGVIDTPMTTVTQDPDAFREVVRRIPAGRTGTAEEVARLCLFLASDAASFVNGAAIPVDGGQSAA</sequence>
<dbReference type="SMART" id="SM00822">
    <property type="entry name" value="PKS_KR"/>
    <property type="match status" value="1"/>
</dbReference>
<feature type="domain" description="Ketoreductase" evidence="2">
    <location>
        <begin position="13"/>
        <end position="194"/>
    </location>
</feature>
<gene>
    <name evidence="3" type="ORF">NP777_37990</name>
</gene>
<dbReference type="Gene3D" id="3.40.50.720">
    <property type="entry name" value="NAD(P)-binding Rossmann-like Domain"/>
    <property type="match status" value="1"/>
</dbReference>
<comment type="similarity">
    <text evidence="1">Belongs to the short-chain dehydrogenases/reductases (SDR) family.</text>
</comment>
<dbReference type="RefSeq" id="WP_256654733.1">
    <property type="nucleotide sequence ID" value="NZ_JANIAA010000040.1"/>
</dbReference>
<dbReference type="PANTHER" id="PTHR42760">
    <property type="entry name" value="SHORT-CHAIN DEHYDROGENASES/REDUCTASES FAMILY MEMBER"/>
    <property type="match status" value="1"/>
</dbReference>
<dbReference type="Proteomes" id="UP001204746">
    <property type="component" value="Unassembled WGS sequence"/>
</dbReference>
<dbReference type="CDD" id="cd05233">
    <property type="entry name" value="SDR_c"/>
    <property type="match status" value="1"/>
</dbReference>
<dbReference type="InterPro" id="IPR057326">
    <property type="entry name" value="KR_dom"/>
</dbReference>
<dbReference type="EMBL" id="JANIAA010000040">
    <property type="protein sequence ID" value="MCQ8193937.1"/>
    <property type="molecule type" value="Genomic_DNA"/>
</dbReference>
<comment type="caution">
    <text evidence="3">The sequence shown here is derived from an EMBL/GenBank/DDBJ whole genome shotgun (WGS) entry which is preliminary data.</text>
</comment>
<dbReference type="PRINTS" id="PR00081">
    <property type="entry name" value="GDHRDH"/>
</dbReference>
<reference evidence="3 4" key="1">
    <citation type="submission" date="2022-07" db="EMBL/GenBank/DDBJ databases">
        <authorList>
            <person name="Phongsopitanun W."/>
            <person name="Tanasupawat S."/>
        </authorList>
    </citation>
    <scope>NUCLEOTIDE SEQUENCE [LARGE SCALE GENOMIC DNA]</scope>
    <source>
        <strain evidence="3 4">RCU-064</strain>
    </source>
</reference>
<name>A0ABT1V962_9ACTN</name>
<dbReference type="InterPro" id="IPR002347">
    <property type="entry name" value="SDR_fam"/>
</dbReference>
<organism evidence="3 4">
    <name type="scientific">Streptomyces rugosispiralis</name>
    <dbReference type="NCBI Taxonomy" id="2967341"/>
    <lineage>
        <taxon>Bacteria</taxon>
        <taxon>Bacillati</taxon>
        <taxon>Actinomycetota</taxon>
        <taxon>Actinomycetes</taxon>
        <taxon>Kitasatosporales</taxon>
        <taxon>Streptomycetaceae</taxon>
        <taxon>Streptomyces</taxon>
    </lineage>
</organism>
<keyword evidence="4" id="KW-1185">Reference proteome</keyword>
<protein>
    <submittedName>
        <fullName evidence="3">SDR family oxidoreductase</fullName>
    </submittedName>
</protein>